<dbReference type="PANTHER" id="PTHR21520:SF2">
    <property type="entry name" value="GLUTAMATE-RICH PROTEIN 2"/>
    <property type="match status" value="1"/>
</dbReference>
<dbReference type="AlphaFoldDB" id="A0A672HU29"/>
<organism evidence="2 3">
    <name type="scientific">Salarias fasciatus</name>
    <name type="common">Jewelled blenny</name>
    <name type="synonym">Blennius fasciatus</name>
    <dbReference type="NCBI Taxonomy" id="181472"/>
    <lineage>
        <taxon>Eukaryota</taxon>
        <taxon>Metazoa</taxon>
        <taxon>Chordata</taxon>
        <taxon>Craniata</taxon>
        <taxon>Vertebrata</taxon>
        <taxon>Euteleostomi</taxon>
        <taxon>Actinopterygii</taxon>
        <taxon>Neopterygii</taxon>
        <taxon>Teleostei</taxon>
        <taxon>Neoteleostei</taxon>
        <taxon>Acanthomorphata</taxon>
        <taxon>Ovalentaria</taxon>
        <taxon>Blenniimorphae</taxon>
        <taxon>Blenniiformes</taxon>
        <taxon>Blennioidei</taxon>
        <taxon>Blenniidae</taxon>
        <taxon>Salariinae</taxon>
        <taxon>Salarias</taxon>
    </lineage>
</organism>
<protein>
    <recommendedName>
        <fullName evidence="4">Glutamate-rich 2</fullName>
    </recommendedName>
</protein>
<dbReference type="Ensembl" id="ENSSFAT00005033936.1">
    <property type="protein sequence ID" value="ENSSFAP00005032781.1"/>
    <property type="gene ID" value="ENSSFAG00005016611.1"/>
</dbReference>
<name>A0A672HU29_SALFA</name>
<dbReference type="Proteomes" id="UP000472267">
    <property type="component" value="Chromosome 18"/>
</dbReference>
<reference evidence="2" key="1">
    <citation type="submission" date="2019-06" db="EMBL/GenBank/DDBJ databases">
        <authorList>
            <consortium name="Wellcome Sanger Institute Data Sharing"/>
        </authorList>
    </citation>
    <scope>NUCLEOTIDE SEQUENCE [LARGE SCALE GENOMIC DNA]</scope>
</reference>
<accession>A0A672HU29</accession>
<proteinExistence type="predicted"/>
<keyword evidence="3" id="KW-1185">Reference proteome</keyword>
<dbReference type="OMA" id="DEESFCN"/>
<dbReference type="InParanoid" id="A0A672HU29"/>
<feature type="compositionally biased region" description="Polar residues" evidence="1">
    <location>
        <begin position="122"/>
        <end position="133"/>
    </location>
</feature>
<dbReference type="PANTHER" id="PTHR21520">
    <property type="entry name" value="GLUTAMATE-RICH PROTEIN 2"/>
    <property type="match status" value="1"/>
</dbReference>
<reference evidence="2" key="3">
    <citation type="submission" date="2025-09" db="UniProtKB">
        <authorList>
            <consortium name="Ensembl"/>
        </authorList>
    </citation>
    <scope>IDENTIFICATION</scope>
</reference>
<reference evidence="2" key="2">
    <citation type="submission" date="2025-08" db="UniProtKB">
        <authorList>
            <consortium name="Ensembl"/>
        </authorList>
    </citation>
    <scope>IDENTIFICATION</scope>
</reference>
<evidence type="ECO:0000313" key="3">
    <source>
        <dbReference type="Proteomes" id="UP000472267"/>
    </source>
</evidence>
<gene>
    <name evidence="2" type="primary">erich2</name>
</gene>
<evidence type="ECO:0000256" key="1">
    <source>
        <dbReference type="SAM" id="MobiDB-lite"/>
    </source>
</evidence>
<evidence type="ECO:0000313" key="2">
    <source>
        <dbReference type="Ensembl" id="ENSSFAP00005032781.1"/>
    </source>
</evidence>
<evidence type="ECO:0008006" key="4">
    <source>
        <dbReference type="Google" id="ProtNLM"/>
    </source>
</evidence>
<feature type="compositionally biased region" description="Acidic residues" evidence="1">
    <location>
        <begin position="79"/>
        <end position="93"/>
    </location>
</feature>
<feature type="region of interest" description="Disordered" evidence="1">
    <location>
        <begin position="75"/>
        <end position="133"/>
    </location>
</feature>
<sequence length="133" mass="15009">MHGGDGGLEETEERIIEDEEVKAPVQLKTEFLRALKDKDLQLASKLCQIILIYEPEHPEASEFLPLIRDRLLEEHRCEDDEDSDEDGDDDSDSHEDSRASSSSSLSDDDDDVDDEDDERTTSSKTTGSIQVRL</sequence>
<dbReference type="InterPro" id="IPR026703">
    <property type="entry name" value="ERICH2"/>
</dbReference>
<feature type="compositionally biased region" description="Acidic residues" evidence="1">
    <location>
        <begin position="106"/>
        <end position="118"/>
    </location>
</feature>